<dbReference type="GO" id="GO:0008821">
    <property type="term" value="F:crossover junction DNA endonuclease activity"/>
    <property type="evidence" value="ECO:0007669"/>
    <property type="project" value="TreeGrafter"/>
</dbReference>
<keyword evidence="2" id="KW-0547">Nucleotide-binding</keyword>
<feature type="compositionally biased region" description="Polar residues" evidence="8">
    <location>
        <begin position="343"/>
        <end position="356"/>
    </location>
</feature>
<evidence type="ECO:0000313" key="11">
    <source>
        <dbReference type="Proteomes" id="UP000694389"/>
    </source>
</evidence>
<dbReference type="PIRSF" id="PIRSF005856">
    <property type="entry name" value="Rad51"/>
    <property type="match status" value="1"/>
</dbReference>
<evidence type="ECO:0000256" key="5">
    <source>
        <dbReference type="ARBA" id="ARBA00023204"/>
    </source>
</evidence>
<dbReference type="InterPro" id="IPR020588">
    <property type="entry name" value="RecA_ATP-bd"/>
</dbReference>
<evidence type="ECO:0000259" key="9">
    <source>
        <dbReference type="PROSITE" id="PS50162"/>
    </source>
</evidence>
<evidence type="ECO:0000256" key="3">
    <source>
        <dbReference type="ARBA" id="ARBA00022763"/>
    </source>
</evidence>
<dbReference type="GO" id="GO:0007131">
    <property type="term" value="P:reciprocal meiotic recombination"/>
    <property type="evidence" value="ECO:0007669"/>
    <property type="project" value="TreeGrafter"/>
</dbReference>
<dbReference type="CDD" id="cd19492">
    <property type="entry name" value="Rad51C"/>
    <property type="match status" value="1"/>
</dbReference>
<comment type="subcellular location">
    <subcellularLocation>
        <location evidence="1">Nucleus</location>
    </subcellularLocation>
</comment>
<evidence type="ECO:0000256" key="6">
    <source>
        <dbReference type="ARBA" id="ARBA00023242"/>
    </source>
</evidence>
<dbReference type="InterPro" id="IPR003593">
    <property type="entry name" value="AAA+_ATPase"/>
</dbReference>
<dbReference type="InterPro" id="IPR027417">
    <property type="entry name" value="P-loop_NTPase"/>
</dbReference>
<keyword evidence="4" id="KW-0067">ATP-binding</keyword>
<reference evidence="10" key="2">
    <citation type="submission" date="2025-09" db="UniProtKB">
        <authorList>
            <consortium name="Ensembl"/>
        </authorList>
    </citation>
    <scope>IDENTIFICATION</scope>
</reference>
<keyword evidence="5" id="KW-0234">DNA repair</keyword>
<dbReference type="GO" id="GO:0033065">
    <property type="term" value="C:Rad51C-XRCC3 complex"/>
    <property type="evidence" value="ECO:0007669"/>
    <property type="project" value="TreeGrafter"/>
</dbReference>
<dbReference type="OrthoDB" id="5957327at2759"/>
<accession>A0A8C4FGY6</accession>
<dbReference type="GO" id="GO:0005657">
    <property type="term" value="C:replication fork"/>
    <property type="evidence" value="ECO:0007669"/>
    <property type="project" value="TreeGrafter"/>
</dbReference>
<dbReference type="Pfam" id="PF08423">
    <property type="entry name" value="Rad51"/>
    <property type="match status" value="1"/>
</dbReference>
<dbReference type="InterPro" id="IPR016467">
    <property type="entry name" value="DNA_recomb/repair_RecA-like"/>
</dbReference>
<dbReference type="PANTHER" id="PTHR46239:SF1">
    <property type="entry name" value="DNA REPAIR PROTEIN RAD51 HOMOLOG 3"/>
    <property type="match status" value="1"/>
</dbReference>
<dbReference type="Gene3D" id="3.40.50.300">
    <property type="entry name" value="P-loop containing nucleotide triphosphate hydrolases"/>
    <property type="match status" value="1"/>
</dbReference>
<dbReference type="Proteomes" id="UP000694389">
    <property type="component" value="Unassembled WGS sequence"/>
</dbReference>
<dbReference type="RefSeq" id="XP_051282724.1">
    <property type="nucleotide sequence ID" value="XM_051426764.1"/>
</dbReference>
<feature type="domain" description="RecA family profile 1" evidence="9">
    <location>
        <begin position="79"/>
        <end position="266"/>
    </location>
</feature>
<sequence>MQRPVYSLDLSPGLRLKLVRAGFRFTADLLDLQPAQLNAEAGLSQQEALEVLQSVRSERGGDEGGSLTALELLQKEEEDLRNIVTFCSQLDSILGGGLPVGKTTEICGAPGVGKTQLCLQLAVDVQVPQCFGGVGGQVIYIDTEGGFMLQRVVDIAAAAVRHCSLLVEDDEQRVAMETFTMETILSNMFLVRCHDYVELLAELHLLPDFLSEHPSVRLLVIDSVAFPFRRHFDELSQRTRLLNGLAQQLITMATSREIAVVITNQMTTQLRGSQSQLVPALGENWGHAPTTRLLLYWAGPQRLAAIFKSAGHMDSTVQYQITSEGFRDADQSEQPQRKRPRTHSIQSAASQRDSSC</sequence>
<evidence type="ECO:0000256" key="4">
    <source>
        <dbReference type="ARBA" id="ARBA00022840"/>
    </source>
</evidence>
<dbReference type="GeneTree" id="ENSGT00940000156805"/>
<name>A0A8C4FGY6_DICLA</name>
<dbReference type="CTD" id="5889"/>
<evidence type="ECO:0000256" key="8">
    <source>
        <dbReference type="SAM" id="MobiDB-lite"/>
    </source>
</evidence>
<dbReference type="InterPro" id="IPR013632">
    <property type="entry name" value="Rad51_C"/>
</dbReference>
<dbReference type="PROSITE" id="PS50162">
    <property type="entry name" value="RECA_2"/>
    <property type="match status" value="1"/>
</dbReference>
<dbReference type="GeneID" id="127378125"/>
<dbReference type="AlphaFoldDB" id="A0A8C4FGY6"/>
<keyword evidence="6" id="KW-0539">Nucleus</keyword>
<dbReference type="InterPro" id="IPR052093">
    <property type="entry name" value="HR_Repair_Mediator"/>
</dbReference>
<proteinExistence type="predicted"/>
<dbReference type="GO" id="GO:0005524">
    <property type="term" value="F:ATP binding"/>
    <property type="evidence" value="ECO:0007669"/>
    <property type="project" value="UniProtKB-KW"/>
</dbReference>
<protein>
    <recommendedName>
        <fullName evidence="7">DNA repair protein RAD51 homolog 3</fullName>
    </recommendedName>
</protein>
<feature type="region of interest" description="Disordered" evidence="8">
    <location>
        <begin position="326"/>
        <end position="356"/>
    </location>
</feature>
<evidence type="ECO:0000256" key="1">
    <source>
        <dbReference type="ARBA" id="ARBA00004123"/>
    </source>
</evidence>
<keyword evidence="3" id="KW-0227">DNA damage</keyword>
<dbReference type="SMART" id="SM00382">
    <property type="entry name" value="AAA"/>
    <property type="match status" value="1"/>
</dbReference>
<keyword evidence="11" id="KW-1185">Reference proteome</keyword>
<evidence type="ECO:0000256" key="7">
    <source>
        <dbReference type="ARBA" id="ARBA00040674"/>
    </source>
</evidence>
<dbReference type="GO" id="GO:0000400">
    <property type="term" value="F:four-way junction DNA binding"/>
    <property type="evidence" value="ECO:0007669"/>
    <property type="project" value="TreeGrafter"/>
</dbReference>
<dbReference type="GO" id="GO:0033063">
    <property type="term" value="C:Rad51B-Rad51C-Rad51D-XRCC2 complex"/>
    <property type="evidence" value="ECO:0007669"/>
    <property type="project" value="TreeGrafter"/>
</dbReference>
<organism evidence="10 11">
    <name type="scientific">Dicentrarchus labrax</name>
    <name type="common">European seabass</name>
    <name type="synonym">Morone labrax</name>
    <dbReference type="NCBI Taxonomy" id="13489"/>
    <lineage>
        <taxon>Eukaryota</taxon>
        <taxon>Metazoa</taxon>
        <taxon>Chordata</taxon>
        <taxon>Craniata</taxon>
        <taxon>Vertebrata</taxon>
        <taxon>Euteleostomi</taxon>
        <taxon>Actinopterygii</taxon>
        <taxon>Neopterygii</taxon>
        <taxon>Teleostei</taxon>
        <taxon>Neoteleostei</taxon>
        <taxon>Acanthomorphata</taxon>
        <taxon>Eupercaria</taxon>
        <taxon>Moronidae</taxon>
        <taxon>Dicentrarchus</taxon>
    </lineage>
</organism>
<dbReference type="PANTHER" id="PTHR46239">
    <property type="entry name" value="DNA REPAIR PROTEIN RAD51 HOMOLOG 3 RAD51C"/>
    <property type="match status" value="1"/>
</dbReference>
<dbReference type="GO" id="GO:0140664">
    <property type="term" value="F:ATP-dependent DNA damage sensor activity"/>
    <property type="evidence" value="ECO:0007669"/>
    <property type="project" value="InterPro"/>
</dbReference>
<gene>
    <name evidence="10" type="primary">rad51c</name>
</gene>
<dbReference type="OMA" id="AMETFTV"/>
<reference evidence="10" key="1">
    <citation type="submission" date="2025-08" db="UniProtKB">
        <authorList>
            <consortium name="Ensembl"/>
        </authorList>
    </citation>
    <scope>IDENTIFICATION</scope>
</reference>
<evidence type="ECO:0000256" key="2">
    <source>
        <dbReference type="ARBA" id="ARBA00022741"/>
    </source>
</evidence>
<evidence type="ECO:0000313" key="10">
    <source>
        <dbReference type="Ensembl" id="ENSDLAP00005031985.2"/>
    </source>
</evidence>
<dbReference type="Ensembl" id="ENSDLAT00005034138.2">
    <property type="protein sequence ID" value="ENSDLAP00005031985.2"/>
    <property type="gene ID" value="ENSDLAG00005014357.2"/>
</dbReference>
<dbReference type="GO" id="GO:0000707">
    <property type="term" value="P:meiotic DNA recombinase assembly"/>
    <property type="evidence" value="ECO:0007669"/>
    <property type="project" value="TreeGrafter"/>
</dbReference>
<dbReference type="SUPFAM" id="SSF52540">
    <property type="entry name" value="P-loop containing nucleoside triphosphate hydrolases"/>
    <property type="match status" value="1"/>
</dbReference>